<evidence type="ECO:0000256" key="1">
    <source>
        <dbReference type="ARBA" id="ARBA00001974"/>
    </source>
</evidence>
<name>A0A1H9YXB5_9BACI</name>
<evidence type="ECO:0000256" key="5">
    <source>
        <dbReference type="ARBA" id="ARBA00037941"/>
    </source>
</evidence>
<dbReference type="Proteomes" id="UP000199095">
    <property type="component" value="Unassembled WGS sequence"/>
</dbReference>
<evidence type="ECO:0000256" key="3">
    <source>
        <dbReference type="ARBA" id="ARBA00022827"/>
    </source>
</evidence>
<evidence type="ECO:0000259" key="6">
    <source>
        <dbReference type="Pfam" id="PF01266"/>
    </source>
</evidence>
<dbReference type="EMBL" id="FOHJ01000001">
    <property type="protein sequence ID" value="SES73331.1"/>
    <property type="molecule type" value="Genomic_DNA"/>
</dbReference>
<keyword evidence="8" id="KW-1185">Reference proteome</keyword>
<evidence type="ECO:0000256" key="2">
    <source>
        <dbReference type="ARBA" id="ARBA00022630"/>
    </source>
</evidence>
<dbReference type="SUPFAM" id="SSF51905">
    <property type="entry name" value="FAD/NAD(P)-binding domain"/>
    <property type="match status" value="1"/>
</dbReference>
<dbReference type="Pfam" id="PF01266">
    <property type="entry name" value="DAO"/>
    <property type="match status" value="1"/>
</dbReference>
<dbReference type="InterPro" id="IPR006076">
    <property type="entry name" value="FAD-dep_OxRdtase"/>
</dbReference>
<feature type="domain" description="FAD dependent oxidoreductase" evidence="6">
    <location>
        <begin position="4"/>
        <end position="288"/>
    </location>
</feature>
<accession>A0A1H9YXB5</accession>
<evidence type="ECO:0000313" key="7">
    <source>
        <dbReference type="EMBL" id="SES73331.1"/>
    </source>
</evidence>
<dbReference type="GO" id="GO:0005737">
    <property type="term" value="C:cytoplasm"/>
    <property type="evidence" value="ECO:0007669"/>
    <property type="project" value="TreeGrafter"/>
</dbReference>
<dbReference type="InterPro" id="IPR036188">
    <property type="entry name" value="FAD/NAD-bd_sf"/>
</dbReference>
<organism evidence="7 8">
    <name type="scientific">Salinibacillus kushneri</name>
    <dbReference type="NCBI Taxonomy" id="237682"/>
    <lineage>
        <taxon>Bacteria</taxon>
        <taxon>Bacillati</taxon>
        <taxon>Bacillota</taxon>
        <taxon>Bacilli</taxon>
        <taxon>Bacillales</taxon>
        <taxon>Bacillaceae</taxon>
        <taxon>Salinibacillus</taxon>
    </lineage>
</organism>
<dbReference type="GO" id="GO:0047545">
    <property type="term" value="F:(S)-2-hydroxyglutarate dehydrogenase activity"/>
    <property type="evidence" value="ECO:0007669"/>
    <property type="project" value="TreeGrafter"/>
</dbReference>
<protein>
    <submittedName>
        <fullName evidence="7">L-2-hydroxyglutarate oxidase</fullName>
    </submittedName>
</protein>
<proteinExistence type="inferred from homology"/>
<sequence>MDHLYRRGIQNGLTIKKLNRHQLSEMEPNVRGVEAIKVPSAGIVNYQQVSYKIADLIRKQSGDVRCGETVQTITEQTDRITVETDQHTFNGRFLINCAGLHSDRIAYLAGYFIDVQIVPFRGEYYKLKPEKRHLVRNLIYPVPNPDFPFLGVHFTRMIDGEVEAGPNAVLSFKREGYAFTDWDRKDIWDVFRYKGFWHLARKYMREGVSEMARSLSKKKFVSELQKLIPDIQSDDVIPGGAGVRAQALRSDGTLVDDFEIIHGKRSLHVCNAPSPAATASLEIGKEVVRQMMVKEPVW</sequence>
<keyword evidence="2" id="KW-0285">Flavoprotein</keyword>
<comment type="cofactor">
    <cofactor evidence="1">
        <name>FAD</name>
        <dbReference type="ChEBI" id="CHEBI:57692"/>
    </cofactor>
</comment>
<dbReference type="Gene3D" id="3.30.9.10">
    <property type="entry name" value="D-Amino Acid Oxidase, subunit A, domain 2"/>
    <property type="match status" value="1"/>
</dbReference>
<dbReference type="PANTHER" id="PTHR43104:SF2">
    <property type="entry name" value="L-2-HYDROXYGLUTARATE DEHYDROGENASE, MITOCHONDRIAL"/>
    <property type="match status" value="1"/>
</dbReference>
<comment type="similarity">
    <text evidence="5">Belongs to the L2HGDH family.</text>
</comment>
<gene>
    <name evidence="7" type="ORF">SAMN05421676_101315</name>
</gene>
<dbReference type="NCBIfam" id="NF008726">
    <property type="entry name" value="PRK11728.1"/>
    <property type="match status" value="1"/>
</dbReference>
<keyword evidence="3" id="KW-0274">FAD</keyword>
<keyword evidence="4" id="KW-0560">Oxidoreductase</keyword>
<dbReference type="Gene3D" id="3.50.50.60">
    <property type="entry name" value="FAD/NAD(P)-binding domain"/>
    <property type="match status" value="1"/>
</dbReference>
<evidence type="ECO:0000313" key="8">
    <source>
        <dbReference type="Proteomes" id="UP000199095"/>
    </source>
</evidence>
<dbReference type="STRING" id="237682.SAMN05421676_101315"/>
<evidence type="ECO:0000256" key="4">
    <source>
        <dbReference type="ARBA" id="ARBA00023002"/>
    </source>
</evidence>
<reference evidence="8" key="1">
    <citation type="submission" date="2016-10" db="EMBL/GenBank/DDBJ databases">
        <authorList>
            <person name="Varghese N."/>
            <person name="Submissions S."/>
        </authorList>
    </citation>
    <scope>NUCLEOTIDE SEQUENCE [LARGE SCALE GENOMIC DNA]</scope>
    <source>
        <strain evidence="8">CGMCC 1.3566</strain>
    </source>
</reference>
<dbReference type="AlphaFoldDB" id="A0A1H9YXB5"/>
<dbReference type="PANTHER" id="PTHR43104">
    <property type="entry name" value="L-2-HYDROXYGLUTARATE DEHYDROGENASE, MITOCHONDRIAL"/>
    <property type="match status" value="1"/>
</dbReference>